<evidence type="ECO:0000313" key="2">
    <source>
        <dbReference type="Proteomes" id="UP001347796"/>
    </source>
</evidence>
<proteinExistence type="predicted"/>
<reference evidence="1 2" key="1">
    <citation type="submission" date="2024-01" db="EMBL/GenBank/DDBJ databases">
        <title>The genome of the rayed Mediterranean limpet Patella caerulea (Linnaeus, 1758).</title>
        <authorList>
            <person name="Anh-Thu Weber A."/>
            <person name="Halstead-Nussloch G."/>
        </authorList>
    </citation>
    <scope>NUCLEOTIDE SEQUENCE [LARGE SCALE GENOMIC DNA]</scope>
    <source>
        <strain evidence="1">AATW-2023a</strain>
        <tissue evidence="1">Whole specimen</tissue>
    </source>
</reference>
<organism evidence="1 2">
    <name type="scientific">Patella caerulea</name>
    <name type="common">Rayed Mediterranean limpet</name>
    <dbReference type="NCBI Taxonomy" id="87958"/>
    <lineage>
        <taxon>Eukaryota</taxon>
        <taxon>Metazoa</taxon>
        <taxon>Spiralia</taxon>
        <taxon>Lophotrochozoa</taxon>
        <taxon>Mollusca</taxon>
        <taxon>Gastropoda</taxon>
        <taxon>Patellogastropoda</taxon>
        <taxon>Patelloidea</taxon>
        <taxon>Patellidae</taxon>
        <taxon>Patella</taxon>
    </lineage>
</organism>
<dbReference type="AlphaFoldDB" id="A0AAN8GAT5"/>
<evidence type="ECO:0000313" key="1">
    <source>
        <dbReference type="EMBL" id="KAK6167136.1"/>
    </source>
</evidence>
<name>A0AAN8GAT5_PATCE</name>
<dbReference type="PANTHER" id="PTHR46704:SF9">
    <property type="entry name" value="BHLH DOMAIN-CONTAINING PROTEIN"/>
    <property type="match status" value="1"/>
</dbReference>
<accession>A0AAN8GAT5</accession>
<comment type="caution">
    <text evidence="1">The sequence shown here is derived from an EMBL/GenBank/DDBJ whole genome shotgun (WGS) entry which is preliminary data.</text>
</comment>
<dbReference type="PANTHER" id="PTHR46704">
    <property type="entry name" value="CXC DOMAIN-CONTAINING PROTEIN-RELATED"/>
    <property type="match status" value="1"/>
</dbReference>
<sequence length="91" mass="10320">MEMLETGPGVHDPITKLKLKTFSALQKISVVKSGANREIIMKADNRVFGQILLIVQNRKLDIKEVLRYLLGPKPWALANPDGTLKKMERQH</sequence>
<keyword evidence="2" id="KW-1185">Reference proteome</keyword>
<dbReference type="EMBL" id="JAZGQO010000018">
    <property type="protein sequence ID" value="KAK6167136.1"/>
    <property type="molecule type" value="Genomic_DNA"/>
</dbReference>
<dbReference type="Proteomes" id="UP001347796">
    <property type="component" value="Unassembled WGS sequence"/>
</dbReference>
<protein>
    <submittedName>
        <fullName evidence="1">Uncharacterized protein</fullName>
    </submittedName>
</protein>
<gene>
    <name evidence="1" type="ORF">SNE40_021234</name>
</gene>